<organism evidence="3 4">
    <name type="scientific">Thermomonas aquatica</name>
    <dbReference type="NCBI Taxonomy" id="2202149"/>
    <lineage>
        <taxon>Bacteria</taxon>
        <taxon>Pseudomonadati</taxon>
        <taxon>Pseudomonadota</taxon>
        <taxon>Gammaproteobacteria</taxon>
        <taxon>Lysobacterales</taxon>
        <taxon>Lysobacteraceae</taxon>
        <taxon>Thermomonas</taxon>
    </lineage>
</organism>
<sequence length="531" mass="59689">MSALQDEVSRLWVLARAIEQERDPQRIRRVYERIVEIDPLQPAAWLKLSQLSLHDGSYRDARNAALRAAEAISLSRRWRALPHVTMQLLHFDERALVSSLVASADWEDDAVLAQAAVLAQRLWLADDAATALALLDRAMPSQPANFRLHSARGEVLNHLGRFEEAETEYLRCLELEPAYPYAYLSLVQNRRSKVPGARVGRIRAARAAASTEKDGITLDYAMFHEQDAAGDIDAAWLALESGARMQRAIVAFDGAAEQRNLEALIESFADAPPLPGDRAPVGSRRCHVFIVGLPRSGTTLLDRMFGNHPLVGSAGELNSFSRSLSWEIDAYYEPPPSEGIARRARDCDWKAVGTGYVEATSARHPDKPYLLDKNPQNIYNAGYIAKAIPQARILCLSRNPMDACFSNMKELFAPASYGYSYDQRELAEHFARFRMLVACWRRQLPGQFHVVDYEALVDDPERELERAMHFCGLDFDPAYVDITRNKSPVSTASSAQVREPLNRRGLGAWRRYRQYLQPLAARLTELGIEVD</sequence>
<dbReference type="PANTHER" id="PTHR12788">
    <property type="entry name" value="PROTEIN-TYROSINE SULFOTRANSFERASE 2"/>
    <property type="match status" value="1"/>
</dbReference>
<dbReference type="Proteomes" id="UP000308149">
    <property type="component" value="Chromosome"/>
</dbReference>
<evidence type="ECO:0000256" key="1">
    <source>
        <dbReference type="ARBA" id="ARBA00022679"/>
    </source>
</evidence>
<dbReference type="SUPFAM" id="SSF48452">
    <property type="entry name" value="TPR-like"/>
    <property type="match status" value="1"/>
</dbReference>
<dbReference type="PROSITE" id="PS50005">
    <property type="entry name" value="TPR"/>
    <property type="match status" value="1"/>
</dbReference>
<gene>
    <name evidence="3" type="ORF">FHQ07_11540</name>
</gene>
<dbReference type="KEGG" id="thes:FHQ07_11540"/>
<dbReference type="Pfam" id="PF13469">
    <property type="entry name" value="Sulfotransfer_3"/>
    <property type="match status" value="1"/>
</dbReference>
<dbReference type="InterPro" id="IPR027417">
    <property type="entry name" value="P-loop_NTPase"/>
</dbReference>
<evidence type="ECO:0008006" key="5">
    <source>
        <dbReference type="Google" id="ProtNLM"/>
    </source>
</evidence>
<dbReference type="SUPFAM" id="SSF52540">
    <property type="entry name" value="P-loop containing nucleoside triphosphate hydrolases"/>
    <property type="match status" value="1"/>
</dbReference>
<dbReference type="GO" id="GO:0006396">
    <property type="term" value="P:RNA processing"/>
    <property type="evidence" value="ECO:0007669"/>
    <property type="project" value="InterPro"/>
</dbReference>
<dbReference type="RefSeq" id="WP_139716944.1">
    <property type="nucleotide sequence ID" value="NZ_CP040871.1"/>
</dbReference>
<dbReference type="SMART" id="SM00386">
    <property type="entry name" value="HAT"/>
    <property type="match status" value="2"/>
</dbReference>
<reference evidence="3 4" key="1">
    <citation type="submission" date="2019-06" db="EMBL/GenBank/DDBJ databases">
        <title>Thermomonas aquatica sp. nov., isolated from an industrial wastewater treatment plant.</title>
        <authorList>
            <person name="Jeon J.H."/>
            <person name="Park D.-S."/>
        </authorList>
    </citation>
    <scope>NUCLEOTIDE SEQUENCE [LARGE SCALE GENOMIC DNA]</scope>
    <source>
        <strain evidence="3 4">SY21</strain>
    </source>
</reference>
<dbReference type="GO" id="GO:0008476">
    <property type="term" value="F:protein-tyrosine sulfotransferase activity"/>
    <property type="evidence" value="ECO:0007669"/>
    <property type="project" value="InterPro"/>
</dbReference>
<dbReference type="EMBL" id="CP040871">
    <property type="protein sequence ID" value="QDA57894.1"/>
    <property type="molecule type" value="Genomic_DNA"/>
</dbReference>
<keyword evidence="1" id="KW-0808">Transferase</keyword>
<dbReference type="InterPro" id="IPR003107">
    <property type="entry name" value="HAT"/>
</dbReference>
<dbReference type="InterPro" id="IPR026634">
    <property type="entry name" value="TPST-like"/>
</dbReference>
<evidence type="ECO:0000313" key="4">
    <source>
        <dbReference type="Proteomes" id="UP000308149"/>
    </source>
</evidence>
<feature type="repeat" description="TPR" evidence="2">
    <location>
        <begin position="146"/>
        <end position="179"/>
    </location>
</feature>
<dbReference type="InterPro" id="IPR019734">
    <property type="entry name" value="TPR_rpt"/>
</dbReference>
<protein>
    <recommendedName>
        <fullName evidence="5">Sulfotransferase family protein</fullName>
    </recommendedName>
</protein>
<dbReference type="AlphaFoldDB" id="A0A5B7ZRR3"/>
<dbReference type="OrthoDB" id="9766687at2"/>
<dbReference type="Gene3D" id="3.40.50.300">
    <property type="entry name" value="P-loop containing nucleotide triphosphate hydrolases"/>
    <property type="match status" value="1"/>
</dbReference>
<dbReference type="InterPro" id="IPR011990">
    <property type="entry name" value="TPR-like_helical_dom_sf"/>
</dbReference>
<proteinExistence type="predicted"/>
<evidence type="ECO:0000256" key="2">
    <source>
        <dbReference type="PROSITE-ProRule" id="PRU00339"/>
    </source>
</evidence>
<dbReference type="PANTHER" id="PTHR12788:SF10">
    <property type="entry name" value="PROTEIN-TYROSINE SULFOTRANSFERASE"/>
    <property type="match status" value="1"/>
</dbReference>
<keyword evidence="4" id="KW-1185">Reference proteome</keyword>
<dbReference type="Gene3D" id="1.25.40.10">
    <property type="entry name" value="Tetratricopeptide repeat domain"/>
    <property type="match status" value="1"/>
</dbReference>
<accession>A0A5B7ZRR3</accession>
<evidence type="ECO:0000313" key="3">
    <source>
        <dbReference type="EMBL" id="QDA57894.1"/>
    </source>
</evidence>
<keyword evidence="2" id="KW-0802">TPR repeat</keyword>
<name>A0A5B7ZRR3_9GAMM</name>